<gene>
    <name evidence="1" type="ORF">SacxiDRAFT_1981</name>
</gene>
<sequence length="85" mass="8691">MSEARGVSQLALARVAAGDSRYGLVGTAHYGSRMSDQLRVVFPCGDDDAIHALAPVVLDGVPSVIGKHGDGARKGEAVTALALSM</sequence>
<proteinExistence type="predicted"/>
<protein>
    <submittedName>
        <fullName evidence="1">Uncharacterized protein</fullName>
    </submittedName>
</protein>
<dbReference type="STRING" id="882086.SacxiDRAFT_1981"/>
<evidence type="ECO:0000313" key="2">
    <source>
        <dbReference type="Proteomes" id="UP000004691"/>
    </source>
</evidence>
<keyword evidence="2" id="KW-1185">Reference proteome</keyword>
<reference evidence="1 2" key="1">
    <citation type="submission" date="2012-01" db="EMBL/GenBank/DDBJ databases">
        <title>Improved High-Quality Draft sequence of Saccharomonospora xinjiangensis XJ-54.</title>
        <authorList>
            <consortium name="US DOE Joint Genome Institute"/>
            <person name="Lucas S."/>
            <person name="Han J."/>
            <person name="Lapidus A."/>
            <person name="Cheng J.-F."/>
            <person name="Goodwin L."/>
            <person name="Pitluck S."/>
            <person name="Peters L."/>
            <person name="Mikhailova N."/>
            <person name="Teshima H."/>
            <person name="Detter J.C."/>
            <person name="Han C."/>
            <person name="Tapia R."/>
            <person name="Land M."/>
            <person name="Hauser L."/>
            <person name="Kyrpides N."/>
            <person name="Ivanova N."/>
            <person name="Pagani I."/>
            <person name="Brambilla E.-M."/>
            <person name="Klenk H.-P."/>
            <person name="Woyke T."/>
        </authorList>
    </citation>
    <scope>NUCLEOTIDE SEQUENCE [LARGE SCALE GENOMIC DNA]</scope>
    <source>
        <strain evidence="1 2">XJ-54</strain>
    </source>
</reference>
<accession>I0V264</accession>
<organism evidence="1 2">
    <name type="scientific">Saccharomonospora xinjiangensis XJ-54</name>
    <dbReference type="NCBI Taxonomy" id="882086"/>
    <lineage>
        <taxon>Bacteria</taxon>
        <taxon>Bacillati</taxon>
        <taxon>Actinomycetota</taxon>
        <taxon>Actinomycetes</taxon>
        <taxon>Pseudonocardiales</taxon>
        <taxon>Pseudonocardiaceae</taxon>
        <taxon>Saccharomonospora</taxon>
    </lineage>
</organism>
<dbReference type="AlphaFoldDB" id="I0V264"/>
<dbReference type="EMBL" id="JH636049">
    <property type="protein sequence ID" value="EID54217.1"/>
    <property type="molecule type" value="Genomic_DNA"/>
</dbReference>
<dbReference type="Proteomes" id="UP000004691">
    <property type="component" value="Unassembled WGS sequence"/>
</dbReference>
<evidence type="ECO:0000313" key="1">
    <source>
        <dbReference type="EMBL" id="EID54217.1"/>
    </source>
</evidence>
<dbReference type="HOGENOM" id="CLU_2510712_0_0_11"/>
<name>I0V264_9PSEU</name>